<dbReference type="EMBL" id="JAHQIW010007239">
    <property type="protein sequence ID" value="KAJ1373236.1"/>
    <property type="molecule type" value="Genomic_DNA"/>
</dbReference>
<feature type="domain" description="Tudor" evidence="1">
    <location>
        <begin position="126"/>
        <end position="218"/>
    </location>
</feature>
<sequence>MDPFPYNSTCDDAGKEFFVRNIPVNFIDWDLFHIFYKYGTVHNVKIPEKQTMATKYGNSLRKLQVVDDTLLEKKYDEEPNSSKIEKPWLGVKCYSQDLPLKTPTKVRVVESPYPCRCVEDGFVFHIIPDAQQLGEEYADLQRTMNQFCSENPNLQDLPMIGQYALFGRSNIAYRAVCIGDMTMYLVDTGEIVPMELSHLWSFDVAFLELPTLIIPCGISDIAWIEPSVASVQHLPRGFKTVVCFIWERAYGYCYTLLGISEYGIFGGVFRWNRREFRGIYHGKGSLHTTVTYPVLLFSKGSTCY</sequence>
<accession>A0AAD5WKK0</accession>
<name>A0AAD5WKK0_PARTN</name>
<dbReference type="GO" id="GO:0003676">
    <property type="term" value="F:nucleic acid binding"/>
    <property type="evidence" value="ECO:0007669"/>
    <property type="project" value="InterPro"/>
</dbReference>
<dbReference type="SUPFAM" id="SSF63748">
    <property type="entry name" value="Tudor/PWWP/MBT"/>
    <property type="match status" value="1"/>
</dbReference>
<dbReference type="Proteomes" id="UP001196413">
    <property type="component" value="Unassembled WGS sequence"/>
</dbReference>
<dbReference type="InterPro" id="IPR002999">
    <property type="entry name" value="Tudor"/>
</dbReference>
<evidence type="ECO:0000313" key="3">
    <source>
        <dbReference type="Proteomes" id="UP001196413"/>
    </source>
</evidence>
<reference evidence="2" key="1">
    <citation type="submission" date="2021-06" db="EMBL/GenBank/DDBJ databases">
        <title>Parelaphostrongylus tenuis whole genome reference sequence.</title>
        <authorList>
            <person name="Garwood T.J."/>
            <person name="Larsen P.A."/>
            <person name="Fountain-Jones N.M."/>
            <person name="Garbe J.R."/>
            <person name="Macchietto M.G."/>
            <person name="Kania S.A."/>
            <person name="Gerhold R.W."/>
            <person name="Richards J.E."/>
            <person name="Wolf T.M."/>
        </authorList>
    </citation>
    <scope>NUCLEOTIDE SEQUENCE</scope>
    <source>
        <strain evidence="2">MNPRO001-30</strain>
        <tissue evidence="2">Meninges</tissue>
    </source>
</reference>
<dbReference type="AlphaFoldDB" id="A0AAD5WKK0"/>
<evidence type="ECO:0000313" key="2">
    <source>
        <dbReference type="EMBL" id="KAJ1373236.1"/>
    </source>
</evidence>
<dbReference type="Gene3D" id="2.30.30.140">
    <property type="match status" value="1"/>
</dbReference>
<evidence type="ECO:0000259" key="1">
    <source>
        <dbReference type="Pfam" id="PF00567"/>
    </source>
</evidence>
<gene>
    <name evidence="2" type="ORF">KIN20_035596</name>
</gene>
<protein>
    <recommendedName>
        <fullName evidence="1">Tudor domain-containing protein</fullName>
    </recommendedName>
</protein>
<keyword evidence="3" id="KW-1185">Reference proteome</keyword>
<comment type="caution">
    <text evidence="2">The sequence shown here is derived from an EMBL/GenBank/DDBJ whole genome shotgun (WGS) entry which is preliminary data.</text>
</comment>
<dbReference type="SUPFAM" id="SSF54928">
    <property type="entry name" value="RNA-binding domain, RBD"/>
    <property type="match status" value="1"/>
</dbReference>
<proteinExistence type="predicted"/>
<organism evidence="2 3">
    <name type="scientific">Parelaphostrongylus tenuis</name>
    <name type="common">Meningeal worm</name>
    <dbReference type="NCBI Taxonomy" id="148309"/>
    <lineage>
        <taxon>Eukaryota</taxon>
        <taxon>Metazoa</taxon>
        <taxon>Ecdysozoa</taxon>
        <taxon>Nematoda</taxon>
        <taxon>Chromadorea</taxon>
        <taxon>Rhabditida</taxon>
        <taxon>Rhabditina</taxon>
        <taxon>Rhabditomorpha</taxon>
        <taxon>Strongyloidea</taxon>
        <taxon>Metastrongylidae</taxon>
        <taxon>Parelaphostrongylus</taxon>
    </lineage>
</organism>
<dbReference type="Pfam" id="PF00567">
    <property type="entry name" value="TUDOR"/>
    <property type="match status" value="1"/>
</dbReference>
<dbReference type="InterPro" id="IPR035979">
    <property type="entry name" value="RBD_domain_sf"/>
</dbReference>
<dbReference type="CDD" id="cd00590">
    <property type="entry name" value="RRM_SF"/>
    <property type="match status" value="1"/>
</dbReference>